<dbReference type="Gene3D" id="1.10.287.1080">
    <property type="entry name" value="MazG-like"/>
    <property type="match status" value="1"/>
</dbReference>
<comment type="caution">
    <text evidence="2">The sequence shown here is derived from an EMBL/GenBank/DDBJ whole genome shotgun (WGS) entry which is preliminary data.</text>
</comment>
<dbReference type="SUPFAM" id="SSF101386">
    <property type="entry name" value="all-alpha NTP pyrophosphatases"/>
    <property type="match status" value="1"/>
</dbReference>
<dbReference type="PANTHER" id="PTHR42692:SF1">
    <property type="entry name" value="NUCLEOTIDE PYROPHOSPHOHYDROLASE"/>
    <property type="match status" value="1"/>
</dbReference>
<evidence type="ECO:0000313" key="2">
    <source>
        <dbReference type="EMBL" id="MEK9499542.1"/>
    </source>
</evidence>
<feature type="domain" description="NTP pyrophosphohydrolase MazG-like" evidence="1">
    <location>
        <begin position="27"/>
        <end position="101"/>
    </location>
</feature>
<evidence type="ECO:0000259" key="1">
    <source>
        <dbReference type="Pfam" id="PF03819"/>
    </source>
</evidence>
<keyword evidence="3" id="KW-1185">Reference proteome</keyword>
<accession>A0ABU9E4C5</accession>
<dbReference type="EMBL" id="JBBHLI010000001">
    <property type="protein sequence ID" value="MEK9499542.1"/>
    <property type="molecule type" value="Genomic_DNA"/>
</dbReference>
<dbReference type="RefSeq" id="WP_405283131.1">
    <property type="nucleotide sequence ID" value="NZ_CP144380.1"/>
</dbReference>
<dbReference type="InterPro" id="IPR047046">
    <property type="entry name" value="YpjD/YvdC"/>
</dbReference>
<organism evidence="2 3">
    <name type="scientific">Gaopeijia maritima</name>
    <dbReference type="NCBI Taxonomy" id="3119007"/>
    <lineage>
        <taxon>Bacteria</taxon>
        <taxon>Pseudomonadati</taxon>
        <taxon>Gemmatimonadota</taxon>
        <taxon>Longimicrobiia</taxon>
        <taxon>Gaopeijiales</taxon>
        <taxon>Gaopeijiaceae</taxon>
        <taxon>Gaopeijia</taxon>
    </lineage>
</organism>
<evidence type="ECO:0000313" key="3">
    <source>
        <dbReference type="Proteomes" id="UP001484239"/>
    </source>
</evidence>
<dbReference type="Pfam" id="PF03819">
    <property type="entry name" value="MazG"/>
    <property type="match status" value="1"/>
</dbReference>
<dbReference type="PANTHER" id="PTHR42692">
    <property type="entry name" value="NUCLEOTIDE PYROPHOSPHOHYDROLASE"/>
    <property type="match status" value="1"/>
</dbReference>
<protein>
    <submittedName>
        <fullName evidence="2">Nucleotide pyrophosphohydrolase</fullName>
    </submittedName>
</protein>
<name>A0ABU9E4C5_9BACT</name>
<gene>
    <name evidence="2" type="ORF">WI372_00930</name>
</gene>
<dbReference type="CDD" id="cd11531">
    <property type="entry name" value="NTP-PPase_BsYpjD"/>
    <property type="match status" value="1"/>
</dbReference>
<dbReference type="InterPro" id="IPR012359">
    <property type="entry name" value="MazG-related_YpjD"/>
</dbReference>
<proteinExistence type="predicted"/>
<dbReference type="InterPro" id="IPR004518">
    <property type="entry name" value="MazG-like_dom"/>
</dbReference>
<dbReference type="Proteomes" id="UP001484239">
    <property type="component" value="Unassembled WGS sequence"/>
</dbReference>
<sequence length="106" mass="12216">MELNEAQRLVDEWIGQFEEGYWPPLVNLARLTEEVGELARLMNHRFGPKKKKPGEAEQDLALELADVLFVLLVIANEQGIDLGEALDRTLDKYRARDSDRWVRKAP</sequence>
<dbReference type="PIRSF" id="PIRSF029904">
    <property type="entry name" value="UCP029904_pph"/>
    <property type="match status" value="1"/>
</dbReference>
<reference evidence="2 3" key="1">
    <citation type="submission" date="2024-02" db="EMBL/GenBank/DDBJ databases">
        <title>A novel Gemmatimonadota bacterium.</title>
        <authorList>
            <person name="Du Z.-J."/>
            <person name="Ye Y.-Q."/>
        </authorList>
    </citation>
    <scope>NUCLEOTIDE SEQUENCE [LARGE SCALE GENOMIC DNA]</scope>
    <source>
        <strain evidence="2 3">DH-20</strain>
    </source>
</reference>